<dbReference type="EMBL" id="PVXP01000137">
    <property type="protein sequence ID" value="PRR78179.1"/>
    <property type="molecule type" value="Genomic_DNA"/>
</dbReference>
<protein>
    <submittedName>
        <fullName evidence="3">CRISPR associated protein Cas6</fullName>
    </submittedName>
</protein>
<evidence type="ECO:0000313" key="4">
    <source>
        <dbReference type="Proteomes" id="UP000237798"/>
    </source>
</evidence>
<dbReference type="Gene3D" id="3.30.70.1900">
    <property type="match status" value="1"/>
</dbReference>
<dbReference type="Proteomes" id="UP000237798">
    <property type="component" value="Unassembled WGS sequence"/>
</dbReference>
<proteinExistence type="predicted"/>
<dbReference type="InterPro" id="IPR045747">
    <property type="entry name" value="CRISPR-assoc_prot_Cas6_N_sf"/>
</dbReference>
<name>A0A2T0B2R4_9CLOT</name>
<evidence type="ECO:0000313" key="3">
    <source>
        <dbReference type="EMBL" id="PRR78179.1"/>
    </source>
</evidence>
<dbReference type="Pfam" id="PF01881">
    <property type="entry name" value="Cas_Cas6_C"/>
    <property type="match status" value="1"/>
</dbReference>
<dbReference type="GO" id="GO:0016788">
    <property type="term" value="F:hydrolase activity, acting on ester bonds"/>
    <property type="evidence" value="ECO:0007669"/>
    <property type="project" value="InterPro"/>
</dbReference>
<accession>A0A2T0B2R4</accession>
<organism evidence="3 4">
    <name type="scientific">Clostridium luticellarii</name>
    <dbReference type="NCBI Taxonomy" id="1691940"/>
    <lineage>
        <taxon>Bacteria</taxon>
        <taxon>Bacillati</taxon>
        <taxon>Bacillota</taxon>
        <taxon>Clostridia</taxon>
        <taxon>Eubacteriales</taxon>
        <taxon>Clostridiaceae</taxon>
        <taxon>Clostridium</taxon>
    </lineage>
</organism>
<dbReference type="Gene3D" id="3.30.70.1890">
    <property type="match status" value="1"/>
</dbReference>
<dbReference type="CDD" id="cd21140">
    <property type="entry name" value="Cas6_I-like"/>
    <property type="match status" value="1"/>
</dbReference>
<comment type="caution">
    <text evidence="3">The sequence shown here is derived from an EMBL/GenBank/DDBJ whole genome shotgun (WGS) entry which is preliminary data.</text>
</comment>
<dbReference type="InterPro" id="IPR010156">
    <property type="entry name" value="CRISPR-assoc_prot_Cas6"/>
</dbReference>
<keyword evidence="4" id="KW-1185">Reference proteome</keyword>
<sequence length="243" mass="28626">MRFKCTFNTEKIPLCYHMMFVSMIKEALKAEDGDYLNKLYYFQNKKNKKSKNFTFSVYLKDYKMDKEEIKINGFVQINISSPDTEFMLKLYNGILKKKSFQYKKIYKIDKLKITMQQEKNISKKELCFKTLSPIYMKNINGNSVPPASSEYSKEFNYIQNKILENYRGYGLKESVQFTPVLMEEKVVKEEIEGFKKVSGKGIYYVEAYYGIFKLCGDVQDLKDIYMLGAGFRRNQGFGMIEVV</sequence>
<dbReference type="InterPro" id="IPR049435">
    <property type="entry name" value="Cas_Cas6_C"/>
</dbReference>
<dbReference type="NCBIfam" id="TIGR01877">
    <property type="entry name" value="cas_cas6"/>
    <property type="match status" value="1"/>
</dbReference>
<dbReference type="RefSeq" id="WP_106011195.1">
    <property type="nucleotide sequence ID" value="NZ_JALCPJ010000049.1"/>
</dbReference>
<dbReference type="PANTHER" id="PTHR36984:SF3">
    <property type="entry name" value="CRISPR-ASSOCIATED ENDORIBONUCLEASE CAS6"/>
    <property type="match status" value="1"/>
</dbReference>
<dbReference type="AlphaFoldDB" id="A0A2T0B2R4"/>
<evidence type="ECO:0000259" key="2">
    <source>
        <dbReference type="Pfam" id="PF01881"/>
    </source>
</evidence>
<evidence type="ECO:0000256" key="1">
    <source>
        <dbReference type="ARBA" id="ARBA00023118"/>
    </source>
</evidence>
<dbReference type="PANTHER" id="PTHR36984">
    <property type="entry name" value="CRISPR-ASSOCIATED ENDORIBONUCLEASE CAS6 1"/>
    <property type="match status" value="1"/>
</dbReference>
<dbReference type="OrthoDB" id="45555at2"/>
<dbReference type="GO" id="GO:0051607">
    <property type="term" value="P:defense response to virus"/>
    <property type="evidence" value="ECO:0007669"/>
    <property type="project" value="UniProtKB-KW"/>
</dbReference>
<reference evidence="3 4" key="1">
    <citation type="submission" date="2018-03" db="EMBL/GenBank/DDBJ databases">
        <title>Genome sequence of Clostridium luticellarii DSM 29923.</title>
        <authorList>
            <person name="Poehlein A."/>
            <person name="Daniel R."/>
        </authorList>
    </citation>
    <scope>NUCLEOTIDE SEQUENCE [LARGE SCALE GENOMIC DNA]</scope>
    <source>
        <strain evidence="3 4">DSM 29923</strain>
    </source>
</reference>
<gene>
    <name evidence="3" type="ORF">CLLU_36730</name>
</gene>
<keyword evidence="1" id="KW-0051">Antiviral defense</keyword>
<feature type="domain" description="CRISPR associated protein Cas6 C-terminal" evidence="2">
    <location>
        <begin position="117"/>
        <end position="242"/>
    </location>
</feature>